<evidence type="ECO:0000256" key="6">
    <source>
        <dbReference type="ARBA" id="ARBA00022989"/>
    </source>
</evidence>
<dbReference type="Pfam" id="PF01514">
    <property type="entry name" value="YscJ_FliF"/>
    <property type="match status" value="1"/>
</dbReference>
<keyword evidence="16" id="KW-1185">Reference proteome</keyword>
<dbReference type="Proteomes" id="UP001172738">
    <property type="component" value="Unassembled WGS sequence"/>
</dbReference>
<sequence>MPKQVTGYLERLRTTADGMTFAQKIIIAMLAGVLVVSVVALSQWMTRPNLAPLFTNLASADAAAIVAQLDSSGVPYELTAGGSTILVPEEQLYDTRLAVASAGITSSTGVGYELLDNMSMTSSEFQQQVTYQRALEGELAATIEAMEGVQTASVKLAIPEDTVFADQQAPPTASVFIATAPGTALGTQNVQAIANLVSASIEGMRSEDVAVIDSDGIVLSTVGNEDSSIQQSSATADYEQRIASNVQQMLDQIVGAGNAVVSVTAELNYDETQRTSEVFSSDPSAQPLSESSTTESYTGTGGTEAGVLGPDNISVPDGANGTGDYTSENYVRNNAVNKVTEITASAPGTVRRQSVSVVANDAVAASINMADLESMVAAAAGVDTTRGDILSVSTMAFDTTQAEEAAAAIEEASAAQQAAATQTMIIDIVKWSLIGLVVLIVVIIVMVKSRKNRKTDERVQLSLEAVEELEARAQAALDARSQALIDAAQGEASGEGLALEAAPVPDMDSVALAIREEITAFAEQQPAEVAEVLRGWITAERR</sequence>
<keyword evidence="6 12" id="KW-1133">Transmembrane helix</keyword>
<feature type="coiled-coil region" evidence="10">
    <location>
        <begin position="452"/>
        <end position="486"/>
    </location>
</feature>
<keyword evidence="15" id="KW-0282">Flagellum</keyword>
<accession>A0ABT8FZX4</accession>
<dbReference type="InterPro" id="IPR000067">
    <property type="entry name" value="FlgMring_FliF"/>
</dbReference>
<dbReference type="EMBL" id="JAUHPV010000002">
    <property type="protein sequence ID" value="MDN4472377.1"/>
    <property type="molecule type" value="Genomic_DNA"/>
</dbReference>
<protein>
    <recommendedName>
        <fullName evidence="9">Flagellar M-ring protein</fullName>
    </recommendedName>
</protein>
<comment type="caution">
    <text evidence="15">The sequence shown here is derived from an EMBL/GenBank/DDBJ whole genome shotgun (WGS) entry which is preliminary data.</text>
</comment>
<evidence type="ECO:0000256" key="4">
    <source>
        <dbReference type="ARBA" id="ARBA00022475"/>
    </source>
</evidence>
<gene>
    <name evidence="15" type="primary">fliF</name>
    <name evidence="15" type="ORF">QQX04_05155</name>
</gene>
<dbReference type="Gene3D" id="3.30.300.30">
    <property type="match status" value="1"/>
</dbReference>
<evidence type="ECO:0000259" key="14">
    <source>
        <dbReference type="Pfam" id="PF08345"/>
    </source>
</evidence>
<evidence type="ECO:0000256" key="5">
    <source>
        <dbReference type="ARBA" id="ARBA00022692"/>
    </source>
</evidence>
<dbReference type="InterPro" id="IPR043427">
    <property type="entry name" value="YscJ/FliF"/>
</dbReference>
<name>A0ABT8FZX4_9MICO</name>
<feature type="region of interest" description="Disordered" evidence="11">
    <location>
        <begin position="273"/>
        <end position="326"/>
    </location>
</feature>
<comment type="subcellular location">
    <subcellularLocation>
        <location evidence="1 9">Bacterial flagellum basal body</location>
    </subcellularLocation>
    <subcellularLocation>
        <location evidence="2">Cell membrane</location>
        <topology evidence="2">Multi-pass membrane protein</topology>
    </subcellularLocation>
</comment>
<keyword evidence="5 12" id="KW-0812">Transmembrane</keyword>
<evidence type="ECO:0000256" key="1">
    <source>
        <dbReference type="ARBA" id="ARBA00004117"/>
    </source>
</evidence>
<proteinExistence type="inferred from homology"/>
<comment type="similarity">
    <text evidence="3 9">Belongs to the FliF family.</text>
</comment>
<evidence type="ECO:0000256" key="8">
    <source>
        <dbReference type="ARBA" id="ARBA00023143"/>
    </source>
</evidence>
<reference evidence="15" key="1">
    <citation type="submission" date="2023-06" db="EMBL/GenBank/DDBJ databases">
        <title>SYSU T00b26.</title>
        <authorList>
            <person name="Gao L."/>
            <person name="Fang B.-Z."/>
            <person name="Li W.-J."/>
        </authorList>
    </citation>
    <scope>NUCLEOTIDE SEQUENCE</scope>
    <source>
        <strain evidence="15">SYSU T00b26</strain>
    </source>
</reference>
<comment type="function">
    <text evidence="9">The M ring may be actively involved in energy transduction.</text>
</comment>
<evidence type="ECO:0000259" key="13">
    <source>
        <dbReference type="Pfam" id="PF01514"/>
    </source>
</evidence>
<dbReference type="PANTHER" id="PTHR30046">
    <property type="entry name" value="FLAGELLAR M-RING PROTEIN"/>
    <property type="match status" value="1"/>
</dbReference>
<feature type="transmembrane region" description="Helical" evidence="12">
    <location>
        <begin position="21"/>
        <end position="45"/>
    </location>
</feature>
<keyword evidence="15" id="KW-0966">Cell projection</keyword>
<organism evidence="15 16">
    <name type="scientific">Demequina zhanjiangensis</name>
    <dbReference type="NCBI Taxonomy" id="3051659"/>
    <lineage>
        <taxon>Bacteria</taxon>
        <taxon>Bacillati</taxon>
        <taxon>Actinomycetota</taxon>
        <taxon>Actinomycetes</taxon>
        <taxon>Micrococcales</taxon>
        <taxon>Demequinaceae</taxon>
        <taxon>Demequina</taxon>
    </lineage>
</organism>
<dbReference type="PRINTS" id="PR01009">
    <property type="entry name" value="FLGMRINGFLIF"/>
</dbReference>
<evidence type="ECO:0000313" key="15">
    <source>
        <dbReference type="EMBL" id="MDN4472377.1"/>
    </source>
</evidence>
<evidence type="ECO:0000256" key="2">
    <source>
        <dbReference type="ARBA" id="ARBA00004651"/>
    </source>
</evidence>
<evidence type="ECO:0000256" key="10">
    <source>
        <dbReference type="SAM" id="Coils"/>
    </source>
</evidence>
<feature type="compositionally biased region" description="Polar residues" evidence="11">
    <location>
        <begin position="275"/>
        <end position="288"/>
    </location>
</feature>
<dbReference type="PANTHER" id="PTHR30046:SF0">
    <property type="entry name" value="FLAGELLAR M-RING PROTEIN"/>
    <property type="match status" value="1"/>
</dbReference>
<dbReference type="InterPro" id="IPR013556">
    <property type="entry name" value="Flag_M-ring_C"/>
</dbReference>
<keyword evidence="4" id="KW-1003">Cell membrane</keyword>
<evidence type="ECO:0000256" key="7">
    <source>
        <dbReference type="ARBA" id="ARBA00023136"/>
    </source>
</evidence>
<feature type="domain" description="Flagellar M-ring N-terminal" evidence="13">
    <location>
        <begin position="46"/>
        <end position="220"/>
    </location>
</feature>
<dbReference type="PIRSF" id="PIRSF004862">
    <property type="entry name" value="FliF"/>
    <property type="match status" value="1"/>
</dbReference>
<dbReference type="Pfam" id="PF08345">
    <property type="entry name" value="YscJ_FliF_C"/>
    <property type="match status" value="1"/>
</dbReference>
<keyword evidence="7 12" id="KW-0472">Membrane</keyword>
<dbReference type="NCBIfam" id="TIGR00206">
    <property type="entry name" value="fliF"/>
    <property type="match status" value="1"/>
</dbReference>
<evidence type="ECO:0000256" key="3">
    <source>
        <dbReference type="ARBA" id="ARBA00007971"/>
    </source>
</evidence>
<evidence type="ECO:0000256" key="9">
    <source>
        <dbReference type="PIRNR" id="PIRNR004862"/>
    </source>
</evidence>
<dbReference type="RefSeq" id="WP_301126873.1">
    <property type="nucleotide sequence ID" value="NZ_JAUHPV010000002.1"/>
</dbReference>
<dbReference type="InterPro" id="IPR045851">
    <property type="entry name" value="AMP-bd_C_sf"/>
</dbReference>
<dbReference type="InterPro" id="IPR006182">
    <property type="entry name" value="FliF_N_dom"/>
</dbReference>
<keyword evidence="15" id="KW-0969">Cilium</keyword>
<keyword evidence="10" id="KW-0175">Coiled coil</keyword>
<evidence type="ECO:0000256" key="11">
    <source>
        <dbReference type="SAM" id="MobiDB-lite"/>
    </source>
</evidence>
<feature type="domain" description="Flagellar M-ring C-terminal" evidence="14">
    <location>
        <begin position="250"/>
        <end position="397"/>
    </location>
</feature>
<keyword evidence="8 9" id="KW-0975">Bacterial flagellum</keyword>
<evidence type="ECO:0000313" key="16">
    <source>
        <dbReference type="Proteomes" id="UP001172738"/>
    </source>
</evidence>
<feature type="transmembrane region" description="Helical" evidence="12">
    <location>
        <begin position="428"/>
        <end position="447"/>
    </location>
</feature>
<feature type="compositionally biased region" description="Low complexity" evidence="11">
    <location>
        <begin position="289"/>
        <end position="298"/>
    </location>
</feature>
<evidence type="ECO:0000256" key="12">
    <source>
        <dbReference type="SAM" id="Phobius"/>
    </source>
</evidence>